<organism evidence="1 2">
    <name type="scientific">Cohnella cellulosilytica</name>
    <dbReference type="NCBI Taxonomy" id="986710"/>
    <lineage>
        <taxon>Bacteria</taxon>
        <taxon>Bacillati</taxon>
        <taxon>Bacillota</taxon>
        <taxon>Bacilli</taxon>
        <taxon>Bacillales</taxon>
        <taxon>Paenibacillaceae</taxon>
        <taxon>Cohnella</taxon>
    </lineage>
</organism>
<keyword evidence="2" id="KW-1185">Reference proteome</keyword>
<name>A0ABW2F5G4_9BACL</name>
<evidence type="ECO:0008006" key="3">
    <source>
        <dbReference type="Google" id="ProtNLM"/>
    </source>
</evidence>
<gene>
    <name evidence="1" type="ORF">ACFQMJ_07415</name>
</gene>
<dbReference type="Proteomes" id="UP001596378">
    <property type="component" value="Unassembled WGS sequence"/>
</dbReference>
<protein>
    <recommendedName>
        <fullName evidence="3">PepSY domain-containing protein</fullName>
    </recommendedName>
</protein>
<evidence type="ECO:0000313" key="2">
    <source>
        <dbReference type="Proteomes" id="UP001596378"/>
    </source>
</evidence>
<dbReference type="RefSeq" id="WP_378045352.1">
    <property type="nucleotide sequence ID" value="NZ_JBHMDN010000007.1"/>
</dbReference>
<sequence>MLPKGEELQRLLDRAADQARLEAKQAGASIYYIRNAKRIRETAEGRKYEIQFDESGNRTEQALHE</sequence>
<dbReference type="EMBL" id="JBHTAI010000004">
    <property type="protein sequence ID" value="MFC7148358.1"/>
    <property type="molecule type" value="Genomic_DNA"/>
</dbReference>
<comment type="caution">
    <text evidence="1">The sequence shown here is derived from an EMBL/GenBank/DDBJ whole genome shotgun (WGS) entry which is preliminary data.</text>
</comment>
<proteinExistence type="predicted"/>
<evidence type="ECO:0000313" key="1">
    <source>
        <dbReference type="EMBL" id="MFC7148358.1"/>
    </source>
</evidence>
<reference evidence="2" key="1">
    <citation type="journal article" date="2019" name="Int. J. Syst. Evol. Microbiol.">
        <title>The Global Catalogue of Microorganisms (GCM) 10K type strain sequencing project: providing services to taxonomists for standard genome sequencing and annotation.</title>
        <authorList>
            <consortium name="The Broad Institute Genomics Platform"/>
            <consortium name="The Broad Institute Genome Sequencing Center for Infectious Disease"/>
            <person name="Wu L."/>
            <person name="Ma J."/>
        </authorList>
    </citation>
    <scope>NUCLEOTIDE SEQUENCE [LARGE SCALE GENOMIC DNA]</scope>
    <source>
        <strain evidence="2">KCTC 12907</strain>
    </source>
</reference>
<accession>A0ABW2F5G4</accession>